<name>A0A3G8ZSI0_9ACTN</name>
<reference evidence="2 3" key="1">
    <citation type="submission" date="2018-11" db="EMBL/GenBank/DDBJ databases">
        <authorList>
            <person name="Da X."/>
        </authorList>
    </citation>
    <scope>NUCLEOTIDE SEQUENCE [LARGE SCALE GENOMIC DNA]</scope>
    <source>
        <strain evidence="2 3">S14-144</strain>
    </source>
</reference>
<dbReference type="AlphaFoldDB" id="A0A3G8ZSI0"/>
<evidence type="ECO:0000313" key="3">
    <source>
        <dbReference type="Proteomes" id="UP000268084"/>
    </source>
</evidence>
<dbReference type="KEGG" id="nak:EH165_01420"/>
<keyword evidence="3" id="KW-1185">Reference proteome</keyword>
<feature type="transmembrane region" description="Helical" evidence="1">
    <location>
        <begin position="39"/>
        <end position="56"/>
    </location>
</feature>
<keyword evidence="1" id="KW-1133">Transmembrane helix</keyword>
<reference evidence="2 3" key="2">
    <citation type="submission" date="2018-12" db="EMBL/GenBank/DDBJ databases">
        <title>Nakamurella antarcticus sp. nov., isolated from Antarctica South Shetland Islands soil.</title>
        <authorList>
            <person name="Peng F."/>
        </authorList>
    </citation>
    <scope>NUCLEOTIDE SEQUENCE [LARGE SCALE GENOMIC DNA]</scope>
    <source>
        <strain evidence="2 3">S14-144</strain>
    </source>
</reference>
<feature type="transmembrane region" description="Helical" evidence="1">
    <location>
        <begin position="93"/>
        <end position="112"/>
    </location>
</feature>
<keyword evidence="1" id="KW-0472">Membrane</keyword>
<proteinExistence type="predicted"/>
<gene>
    <name evidence="2" type="ORF">EH165_01420</name>
</gene>
<organism evidence="2 3">
    <name type="scientific">Nakamurella antarctica</name>
    <dbReference type="NCBI Taxonomy" id="1902245"/>
    <lineage>
        <taxon>Bacteria</taxon>
        <taxon>Bacillati</taxon>
        <taxon>Actinomycetota</taxon>
        <taxon>Actinomycetes</taxon>
        <taxon>Nakamurellales</taxon>
        <taxon>Nakamurellaceae</taxon>
        <taxon>Nakamurella</taxon>
    </lineage>
</organism>
<dbReference type="OrthoDB" id="5196387at2"/>
<accession>A0A3G8ZSI0</accession>
<protein>
    <submittedName>
        <fullName evidence="2">Uncharacterized protein</fullName>
    </submittedName>
</protein>
<evidence type="ECO:0000313" key="2">
    <source>
        <dbReference type="EMBL" id="AZI57026.1"/>
    </source>
</evidence>
<evidence type="ECO:0000256" key="1">
    <source>
        <dbReference type="SAM" id="Phobius"/>
    </source>
</evidence>
<feature type="transmembrane region" description="Helical" evidence="1">
    <location>
        <begin position="63"/>
        <end position="81"/>
    </location>
</feature>
<dbReference type="EMBL" id="CP034170">
    <property type="protein sequence ID" value="AZI57026.1"/>
    <property type="molecule type" value="Genomic_DNA"/>
</dbReference>
<keyword evidence="1" id="KW-0812">Transmembrane</keyword>
<dbReference type="RefSeq" id="WP_124797711.1">
    <property type="nucleotide sequence ID" value="NZ_CP034170.1"/>
</dbReference>
<sequence>MSRPTSSRWRIVRCSVLAALAAQIAVIGHLFGGGSMPDLAALGAVSVITTAVLTTFARQPRSFMPLFVVMSGAQVLFHLVFTVSSHHDHALHAWPMIAFHLVAAIGSAALLARGETLLFGLFAAVLRRLPRLVTAAQIDIAPSWVVVVSARIASTQQWNLRRARPLRGPPAAV</sequence>
<dbReference type="Proteomes" id="UP000268084">
    <property type="component" value="Chromosome"/>
</dbReference>
<feature type="transmembrane region" description="Helical" evidence="1">
    <location>
        <begin position="12"/>
        <end position="33"/>
    </location>
</feature>